<dbReference type="SUPFAM" id="SSF48403">
    <property type="entry name" value="Ankyrin repeat"/>
    <property type="match status" value="1"/>
</dbReference>
<dbReference type="PANTHER" id="PTHR24128">
    <property type="entry name" value="HOMEOBOX PROTEIN WARIAI"/>
    <property type="match status" value="1"/>
</dbReference>
<name>A0A5N6R6S8_9ROSI</name>
<dbReference type="Gene3D" id="1.25.40.20">
    <property type="entry name" value="Ankyrin repeat-containing domain"/>
    <property type="match status" value="1"/>
</dbReference>
<dbReference type="InterPro" id="IPR002110">
    <property type="entry name" value="Ankyrin_rpt"/>
</dbReference>
<evidence type="ECO:0000313" key="1">
    <source>
        <dbReference type="EMBL" id="KAE8055477.1"/>
    </source>
</evidence>
<dbReference type="PANTHER" id="PTHR24128:SF86">
    <property type="entry name" value="ALPHA-LATROTOXIN-LHE1A-LIKE"/>
    <property type="match status" value="1"/>
</dbReference>
<dbReference type="AlphaFoldDB" id="A0A5N6R6S8"/>
<sequence>MDQSLKDAATQGSIDALYALIKEDANVLDRIDNIPFVDTPLHLAASGGHTQFVMEIMRLKPSFSRKCNEDSFTLVHLALQKDQIQLVYRLVAVDRDLVYVTIQGDTIFHIALNNNHLDAFEYLIRWVQWTMIEDASFWEKTLLNWKDKEGNTVLHIAVVRWLLKAGVRINRKNLRGLTALDILQGQMQIDNNEMKAMLVRAGASSGSPPRVKPYEAFLKSHRGPIYSIYRSKSVIQLRREKRNMTNELPSMLVVVVLFITTY</sequence>
<dbReference type="Pfam" id="PF00023">
    <property type="entry name" value="Ank"/>
    <property type="match status" value="1"/>
</dbReference>
<evidence type="ECO:0000313" key="2">
    <source>
        <dbReference type="Proteomes" id="UP000327013"/>
    </source>
</evidence>
<reference evidence="1 2" key="1">
    <citation type="submission" date="2019-06" db="EMBL/GenBank/DDBJ databases">
        <title>A chromosomal-level reference genome of Carpinus fangiana (Coryloideae, Betulaceae).</title>
        <authorList>
            <person name="Yang X."/>
            <person name="Wang Z."/>
            <person name="Zhang L."/>
            <person name="Hao G."/>
            <person name="Liu J."/>
            <person name="Yang Y."/>
        </authorList>
    </citation>
    <scope>NUCLEOTIDE SEQUENCE [LARGE SCALE GENOMIC DNA]</scope>
    <source>
        <strain evidence="1">Cfa_2016G</strain>
        <tissue evidence="1">Leaf</tissue>
    </source>
</reference>
<dbReference type="Proteomes" id="UP000327013">
    <property type="component" value="Chromosome 5"/>
</dbReference>
<gene>
    <name evidence="1" type="ORF">FH972_012317</name>
</gene>
<dbReference type="InterPro" id="IPR036770">
    <property type="entry name" value="Ankyrin_rpt-contain_sf"/>
</dbReference>
<dbReference type="SMART" id="SM00248">
    <property type="entry name" value="ANK"/>
    <property type="match status" value="4"/>
</dbReference>
<dbReference type="EMBL" id="CM017325">
    <property type="protein sequence ID" value="KAE8055477.1"/>
    <property type="molecule type" value="Genomic_DNA"/>
</dbReference>
<organism evidence="1 2">
    <name type="scientific">Carpinus fangiana</name>
    <dbReference type="NCBI Taxonomy" id="176857"/>
    <lineage>
        <taxon>Eukaryota</taxon>
        <taxon>Viridiplantae</taxon>
        <taxon>Streptophyta</taxon>
        <taxon>Embryophyta</taxon>
        <taxon>Tracheophyta</taxon>
        <taxon>Spermatophyta</taxon>
        <taxon>Magnoliopsida</taxon>
        <taxon>eudicotyledons</taxon>
        <taxon>Gunneridae</taxon>
        <taxon>Pentapetalae</taxon>
        <taxon>rosids</taxon>
        <taxon>fabids</taxon>
        <taxon>Fagales</taxon>
        <taxon>Betulaceae</taxon>
        <taxon>Carpinus</taxon>
    </lineage>
</organism>
<accession>A0A5N6R6S8</accession>
<dbReference type="OrthoDB" id="674805at2759"/>
<dbReference type="Pfam" id="PF12796">
    <property type="entry name" value="Ank_2"/>
    <property type="match status" value="1"/>
</dbReference>
<proteinExistence type="predicted"/>
<protein>
    <submittedName>
        <fullName evidence="1">Uncharacterized protein</fullName>
    </submittedName>
</protein>
<keyword evidence="2" id="KW-1185">Reference proteome</keyword>